<dbReference type="InterPro" id="IPR024788">
    <property type="entry name" value="Malectin-like_Carb-bd_dom"/>
</dbReference>
<dbReference type="GO" id="GO:0016020">
    <property type="term" value="C:membrane"/>
    <property type="evidence" value="ECO:0007669"/>
    <property type="project" value="UniProtKB-SubCell"/>
</dbReference>
<comment type="subcellular location">
    <subcellularLocation>
        <location evidence="1">Membrane</location>
        <topology evidence="1">Single-pass membrane protein</topology>
    </subcellularLocation>
</comment>
<organism evidence="7 8">
    <name type="scientific">Raphanus sativus</name>
    <name type="common">Radish</name>
    <name type="synonym">Raphanus raphanistrum var. sativus</name>
    <dbReference type="NCBI Taxonomy" id="3726"/>
    <lineage>
        <taxon>Eukaryota</taxon>
        <taxon>Viridiplantae</taxon>
        <taxon>Streptophyta</taxon>
        <taxon>Embryophyta</taxon>
        <taxon>Tracheophyta</taxon>
        <taxon>Spermatophyta</taxon>
        <taxon>Magnoliopsida</taxon>
        <taxon>eudicotyledons</taxon>
        <taxon>Gunneridae</taxon>
        <taxon>Pentapetalae</taxon>
        <taxon>rosids</taxon>
        <taxon>malvids</taxon>
        <taxon>Brassicales</taxon>
        <taxon>Brassicaceae</taxon>
        <taxon>Brassiceae</taxon>
        <taxon>Raphanus</taxon>
    </lineage>
</organism>
<evidence type="ECO:0000313" key="7">
    <source>
        <dbReference type="Proteomes" id="UP000504610"/>
    </source>
</evidence>
<proteinExistence type="predicted"/>
<keyword evidence="7" id="KW-1185">Reference proteome</keyword>
<evidence type="ECO:0000256" key="3">
    <source>
        <dbReference type="ARBA" id="ARBA00022729"/>
    </source>
</evidence>
<evidence type="ECO:0000256" key="2">
    <source>
        <dbReference type="ARBA" id="ARBA00022692"/>
    </source>
</evidence>
<evidence type="ECO:0000256" key="5">
    <source>
        <dbReference type="ARBA" id="ARBA00023136"/>
    </source>
</evidence>
<evidence type="ECO:0000256" key="4">
    <source>
        <dbReference type="ARBA" id="ARBA00022989"/>
    </source>
</evidence>
<evidence type="ECO:0000256" key="1">
    <source>
        <dbReference type="ARBA" id="ARBA00004167"/>
    </source>
</evidence>
<keyword evidence="3" id="KW-0732">Signal</keyword>
<dbReference type="PANTHER" id="PTHR45631">
    <property type="entry name" value="OS07G0107800 PROTEIN-RELATED"/>
    <property type="match status" value="1"/>
</dbReference>
<dbReference type="PANTHER" id="PTHR45631:SF22">
    <property type="entry name" value="LRR RECEPTOR-LIKE SERINE_THREONINE-PROTEIN KINASE PAM74-RELATED"/>
    <property type="match status" value="1"/>
</dbReference>
<dbReference type="Proteomes" id="UP000504610">
    <property type="component" value="Chromosome 9"/>
</dbReference>
<evidence type="ECO:0000259" key="6">
    <source>
        <dbReference type="Pfam" id="PF12819"/>
    </source>
</evidence>
<keyword evidence="2" id="KW-0812">Transmembrane</keyword>
<name>A0A9W3CE02_RAPSA</name>
<dbReference type="GeneID" id="108850728"/>
<accession>A0A9W3CE02</accession>
<sequence>MFQIPTSNSLQICLVKNGTTTPLISTVEIRPVGNDTYKTVSGSLNLLFPSYLNKSDTDIRYPSERYDRVWTSLFRNEWTQISTTLEVNNLYNVYVPPEAALTTAATPSNSNSPLIINWTSSNVDNQYYLYAHFAEIQELRTNDTREFNMTWNGVHYYGPLVPPKFRLFTVFSPEGVSCKGGECSFQLTRTNISTLFFFLTGMFRNP</sequence>
<evidence type="ECO:0000313" key="8">
    <source>
        <dbReference type="RefSeq" id="XP_056849724.1"/>
    </source>
</evidence>
<reference evidence="8" key="2">
    <citation type="submission" date="2025-08" db="UniProtKB">
        <authorList>
            <consortium name="RefSeq"/>
        </authorList>
    </citation>
    <scope>IDENTIFICATION</scope>
    <source>
        <tissue evidence="8">Leaf</tissue>
    </source>
</reference>
<protein>
    <submittedName>
        <fullName evidence="8">Probable LRR receptor-like serine/threonine-protein kinase At5g59680</fullName>
    </submittedName>
</protein>
<keyword evidence="4" id="KW-1133">Transmembrane helix</keyword>
<dbReference type="RefSeq" id="XP_056849724.1">
    <property type="nucleotide sequence ID" value="XM_056993744.1"/>
</dbReference>
<dbReference type="OrthoDB" id="2017114at2759"/>
<dbReference type="Pfam" id="PF12819">
    <property type="entry name" value="Malectin_like"/>
    <property type="match status" value="1"/>
</dbReference>
<gene>
    <name evidence="8" type="primary">LOC108850728</name>
</gene>
<keyword evidence="5" id="KW-0472">Membrane</keyword>
<reference evidence="7" key="1">
    <citation type="journal article" date="2019" name="Database">
        <title>The radish genome database (RadishGD): an integrated information resource for radish genomics.</title>
        <authorList>
            <person name="Yu H.J."/>
            <person name="Baek S."/>
            <person name="Lee Y.J."/>
            <person name="Cho A."/>
            <person name="Mun J.H."/>
        </authorList>
    </citation>
    <scope>NUCLEOTIDE SEQUENCE [LARGE SCALE GENOMIC DNA]</scope>
    <source>
        <strain evidence="7">cv. WK10039</strain>
    </source>
</reference>
<dbReference type="AlphaFoldDB" id="A0A9W3CE02"/>
<dbReference type="KEGG" id="rsz:108850728"/>
<feature type="domain" description="Malectin-like" evidence="6">
    <location>
        <begin position="2"/>
        <end position="196"/>
    </location>
</feature>